<protein>
    <recommendedName>
        <fullName evidence="2">DDE domain-containing protein</fullName>
    </recommendedName>
</protein>
<name>A0A837CQF0_9BRAD</name>
<comment type="caution">
    <text evidence="3">The sequence shown here is derived from an EMBL/GenBank/DDBJ whole genome shotgun (WGS) entry which is preliminary data.</text>
</comment>
<dbReference type="AlphaFoldDB" id="A0A837CQF0"/>
<feature type="region of interest" description="Disordered" evidence="1">
    <location>
        <begin position="41"/>
        <end position="68"/>
    </location>
</feature>
<reference evidence="3 4" key="1">
    <citation type="journal article" date="2014" name="BMC Genomics">
        <title>Comparative genomics of Bradyrhizobium japonicum CPAC 15 and Bradyrhizobium diazoefficiens CPAC 7: elite model strains for understanding symbiotic performance with soybean.</title>
        <authorList>
            <person name="Siqueira A.F."/>
            <person name="Ormeno-Orrillo E."/>
            <person name="Souza R.C."/>
            <person name="Rodrigues E.P."/>
            <person name="Almeida L.G."/>
            <person name="Barcellos F.G."/>
            <person name="Batista J.S."/>
            <person name="Nakatami A.S."/>
            <person name="Martinez-Romero E."/>
            <person name="Vasconcelos A.T."/>
            <person name="Hungria M."/>
        </authorList>
    </citation>
    <scope>NUCLEOTIDE SEQUENCE [LARGE SCALE GENOMIC DNA]</scope>
    <source>
        <strain evidence="3 4">SEMIA 5080</strain>
    </source>
</reference>
<proteinExistence type="predicted"/>
<dbReference type="InterPro" id="IPR032874">
    <property type="entry name" value="DDE_dom"/>
</dbReference>
<evidence type="ECO:0000313" key="4">
    <source>
        <dbReference type="Proteomes" id="UP000024900"/>
    </source>
</evidence>
<accession>A0A837CQF0</accession>
<gene>
    <name evidence="3" type="ORF">BJA5080_07973</name>
</gene>
<dbReference type="PANTHER" id="PTHR35528">
    <property type="entry name" value="BLL1675 PROTEIN"/>
    <property type="match status" value="1"/>
</dbReference>
<dbReference type="InterPro" id="IPR052183">
    <property type="entry name" value="IS_Transposase"/>
</dbReference>
<dbReference type="Pfam" id="PF13610">
    <property type="entry name" value="DDE_Tnp_IS240"/>
    <property type="match status" value="1"/>
</dbReference>
<feature type="domain" description="DDE" evidence="2">
    <location>
        <begin position="1"/>
        <end position="76"/>
    </location>
</feature>
<evidence type="ECO:0000259" key="2">
    <source>
        <dbReference type="Pfam" id="PF13610"/>
    </source>
</evidence>
<dbReference type="PANTHER" id="PTHR35528:SF3">
    <property type="entry name" value="BLL1675 PROTEIN"/>
    <property type="match status" value="1"/>
</dbReference>
<evidence type="ECO:0000313" key="3">
    <source>
        <dbReference type="EMBL" id="KGJ71556.1"/>
    </source>
</evidence>
<dbReference type="Proteomes" id="UP000024900">
    <property type="component" value="Unassembled WGS sequence"/>
</dbReference>
<dbReference type="EMBL" id="ADOU02000001">
    <property type="protein sequence ID" value="KGJ71556.1"/>
    <property type="molecule type" value="Genomic_DNA"/>
</dbReference>
<evidence type="ECO:0000256" key="1">
    <source>
        <dbReference type="SAM" id="MobiDB-lite"/>
    </source>
</evidence>
<organism evidence="3 4">
    <name type="scientific">Bradyrhizobium diazoefficiens SEMIA 5080</name>
    <dbReference type="NCBI Taxonomy" id="754504"/>
    <lineage>
        <taxon>Bacteria</taxon>
        <taxon>Pseudomonadati</taxon>
        <taxon>Pseudomonadota</taxon>
        <taxon>Alphaproteobacteria</taxon>
        <taxon>Hyphomicrobiales</taxon>
        <taxon>Nitrobacteraceae</taxon>
        <taxon>Bradyrhizobium</taxon>
    </lineage>
</organism>
<sequence length="130" mass="14968">MKKLLKYAGTPPRVMITDKLRSYGPVRAKMGFHVEHRQHKALNNRAEISHQPTRRRKPIMKGFKSSDQAQRFLSVHDQSGREPFPHPLSRSRHRRLPSCFARASLCDLARNLRDKPNLELRSASFGSAVD</sequence>